<accession>A0A644XD69</accession>
<dbReference type="PANTHER" id="PTHR40396:SF1">
    <property type="entry name" value="ATPASE AAA-TYPE CORE DOMAIN-CONTAINING PROTEIN"/>
    <property type="match status" value="1"/>
</dbReference>
<reference evidence="2" key="1">
    <citation type="submission" date="2019-08" db="EMBL/GenBank/DDBJ databases">
        <authorList>
            <person name="Kucharzyk K."/>
            <person name="Murdoch R.W."/>
            <person name="Higgins S."/>
            <person name="Loffler F."/>
        </authorList>
    </citation>
    <scope>NUCLEOTIDE SEQUENCE</scope>
</reference>
<dbReference type="EMBL" id="VSSQ01002232">
    <property type="protein sequence ID" value="MPM14145.1"/>
    <property type="molecule type" value="Genomic_DNA"/>
</dbReference>
<sequence length="448" mass="51397">MLLDFSVTNYKVFKETAQLNLSASNYDKATHEQSNVYVDQDKSLRILRSAVVYGANASGKTKLFESLAFLKRFVLESSKESQQGTTIDIQPFLLSETTKEAPTELEIVFLHAGSVYRYGFEVTRTAVLAEWLFMKPKSHEIQIFYRDTVENTLETHAKLFRKGSLLQEENLVRSNALMLSVAAQFNDELCSKVVTWFAEQLTVVSSIAEDRYKGYTMMKNDQEHFHQKLMHLMNVADFSIQDIRSKVLEPESLSEDMPAEIKERILHMLVHEHAKIYDTCETIHHVYDQHNHIAGSTNFSLDKDESHGTQRFFYLAGPILDTLEYGKTLFIDEFDARLHPILVLQLFSLFNNPAINTKGAQLVITTQNSILLQSGVLRKDQIWFVEKDRFEAAHLYSLADFKSTLARKRDNYEDNYLRGKYGAIPSVNLAQSFGEEAGERESTWPAEK</sequence>
<proteinExistence type="predicted"/>
<protein>
    <recommendedName>
        <fullName evidence="1">ATPase AAA-type core domain-containing protein</fullName>
    </recommendedName>
</protein>
<dbReference type="InterPro" id="IPR003959">
    <property type="entry name" value="ATPase_AAA_core"/>
</dbReference>
<name>A0A644XD69_9ZZZZ</name>
<dbReference type="InterPro" id="IPR027417">
    <property type="entry name" value="P-loop_NTPase"/>
</dbReference>
<gene>
    <name evidence="2" type="ORF">SDC9_60505</name>
</gene>
<feature type="domain" description="ATPase AAA-type core" evidence="1">
    <location>
        <begin position="50"/>
        <end position="372"/>
    </location>
</feature>
<dbReference type="GO" id="GO:0005524">
    <property type="term" value="F:ATP binding"/>
    <property type="evidence" value="ECO:0007669"/>
    <property type="project" value="InterPro"/>
</dbReference>
<dbReference type="Gene3D" id="3.40.50.300">
    <property type="entry name" value="P-loop containing nucleotide triphosphate hydrolases"/>
    <property type="match status" value="1"/>
</dbReference>
<dbReference type="Pfam" id="PF13304">
    <property type="entry name" value="AAA_21"/>
    <property type="match status" value="1"/>
</dbReference>
<evidence type="ECO:0000259" key="1">
    <source>
        <dbReference type="Pfam" id="PF13304"/>
    </source>
</evidence>
<dbReference type="SUPFAM" id="SSF52540">
    <property type="entry name" value="P-loop containing nucleoside triphosphate hydrolases"/>
    <property type="match status" value="1"/>
</dbReference>
<dbReference type="GO" id="GO:0016887">
    <property type="term" value="F:ATP hydrolysis activity"/>
    <property type="evidence" value="ECO:0007669"/>
    <property type="project" value="InterPro"/>
</dbReference>
<evidence type="ECO:0000313" key="2">
    <source>
        <dbReference type="EMBL" id="MPM14145.1"/>
    </source>
</evidence>
<dbReference type="PANTHER" id="PTHR40396">
    <property type="entry name" value="ATPASE-LIKE PROTEIN"/>
    <property type="match status" value="1"/>
</dbReference>
<dbReference type="AlphaFoldDB" id="A0A644XD69"/>
<comment type="caution">
    <text evidence="2">The sequence shown here is derived from an EMBL/GenBank/DDBJ whole genome shotgun (WGS) entry which is preliminary data.</text>
</comment>
<organism evidence="2">
    <name type="scientific">bioreactor metagenome</name>
    <dbReference type="NCBI Taxonomy" id="1076179"/>
    <lineage>
        <taxon>unclassified sequences</taxon>
        <taxon>metagenomes</taxon>
        <taxon>ecological metagenomes</taxon>
    </lineage>
</organism>